<feature type="domain" description="MOSC" evidence="1">
    <location>
        <begin position="104"/>
        <end position="247"/>
    </location>
</feature>
<dbReference type="SUPFAM" id="SSF50800">
    <property type="entry name" value="PK beta-barrel domain-like"/>
    <property type="match status" value="1"/>
</dbReference>
<proteinExistence type="predicted"/>
<dbReference type="Proteomes" id="UP000187059">
    <property type="component" value="Chromosome"/>
</dbReference>
<evidence type="ECO:0000313" key="2">
    <source>
        <dbReference type="EMBL" id="APZ53346.1"/>
    </source>
</evidence>
<accession>A0A1P8UVG1</accession>
<dbReference type="GO" id="GO:0030151">
    <property type="term" value="F:molybdenum ion binding"/>
    <property type="evidence" value="ECO:0007669"/>
    <property type="project" value="InterPro"/>
</dbReference>
<dbReference type="GO" id="GO:0003824">
    <property type="term" value="F:catalytic activity"/>
    <property type="evidence" value="ECO:0007669"/>
    <property type="project" value="InterPro"/>
</dbReference>
<evidence type="ECO:0000313" key="3">
    <source>
        <dbReference type="Proteomes" id="UP000187059"/>
    </source>
</evidence>
<dbReference type="PROSITE" id="PS51340">
    <property type="entry name" value="MOSC"/>
    <property type="match status" value="1"/>
</dbReference>
<sequence length="247" mass="26994">MTVRVTGIFRHPIKSHGREALASVALLAGQTMPYDRLWAVAHEVSEADGSAWAACRNFTRVAGSPALAAISAELDEASETLTLHHPARADLTVRPDEDGARLLAWLDGFTPQNRPQPVRLVRGASRGFTDSERGHLTLCNRASHRAVEEKIGHPLAIERWRGNLWIDGAPAWAENDWIGREVRLGGAVLKLLARTTRCLAIHANPETGERDAQILPTLDSFGHRDFSVKAEVVESGTVALDDTVELL</sequence>
<dbReference type="RefSeq" id="WP_076701281.1">
    <property type="nucleotide sequence ID" value="NZ_CP015093.1"/>
</dbReference>
<reference evidence="2 3" key="1">
    <citation type="submission" date="2016-04" db="EMBL/GenBank/DDBJ databases">
        <title>Deep-sea bacteria in the southern Pacific.</title>
        <authorList>
            <person name="Tang K."/>
        </authorList>
    </citation>
    <scope>NUCLEOTIDE SEQUENCE [LARGE SCALE GENOMIC DNA]</scope>
    <source>
        <strain evidence="2 3">JLT2014</strain>
    </source>
</reference>
<evidence type="ECO:0000259" key="1">
    <source>
        <dbReference type="PROSITE" id="PS51340"/>
    </source>
</evidence>
<organism evidence="2 3">
    <name type="scientific">Salipiger abyssi</name>
    <dbReference type="NCBI Taxonomy" id="1250539"/>
    <lineage>
        <taxon>Bacteria</taxon>
        <taxon>Pseudomonadati</taxon>
        <taxon>Pseudomonadota</taxon>
        <taxon>Alphaproteobacteria</taxon>
        <taxon>Rhodobacterales</taxon>
        <taxon>Roseobacteraceae</taxon>
        <taxon>Salipiger</taxon>
    </lineage>
</organism>
<gene>
    <name evidence="2" type="ORF">Ga0080574_TMP3012</name>
</gene>
<dbReference type="InterPro" id="IPR005302">
    <property type="entry name" value="MoCF_Sase_C"/>
</dbReference>
<protein>
    <recommendedName>
        <fullName evidence="1">MOSC domain-containing protein</fullName>
    </recommendedName>
</protein>
<dbReference type="GO" id="GO:0030170">
    <property type="term" value="F:pyridoxal phosphate binding"/>
    <property type="evidence" value="ECO:0007669"/>
    <property type="project" value="InterPro"/>
</dbReference>
<name>A0A1P8UVG1_9RHOB</name>
<dbReference type="STRING" id="1250539.Ga0080574_TMP3012"/>
<dbReference type="KEGG" id="paby:Ga0080574_TMP3012"/>
<dbReference type="Pfam" id="PF03473">
    <property type="entry name" value="MOSC"/>
    <property type="match status" value="1"/>
</dbReference>
<dbReference type="InterPro" id="IPR011037">
    <property type="entry name" value="Pyrv_Knase-like_insert_dom_sf"/>
</dbReference>
<dbReference type="InterPro" id="IPR005303">
    <property type="entry name" value="MOCOS_middle"/>
</dbReference>
<dbReference type="AlphaFoldDB" id="A0A1P8UVG1"/>
<dbReference type="EMBL" id="CP015093">
    <property type="protein sequence ID" value="APZ53346.1"/>
    <property type="molecule type" value="Genomic_DNA"/>
</dbReference>
<dbReference type="Pfam" id="PF03476">
    <property type="entry name" value="MOSC_N"/>
    <property type="match status" value="1"/>
</dbReference>
<keyword evidence="3" id="KW-1185">Reference proteome</keyword>
<dbReference type="OrthoDB" id="581532at2"/>